<feature type="signal peptide" evidence="2">
    <location>
        <begin position="1"/>
        <end position="24"/>
    </location>
</feature>
<dbReference type="Gene3D" id="2.40.40.10">
    <property type="entry name" value="RlpA-like domain"/>
    <property type="match status" value="1"/>
</dbReference>
<keyword evidence="5" id="KW-1185">Reference proteome</keyword>
<dbReference type="GO" id="GO:0004553">
    <property type="term" value="F:hydrolase activity, hydrolyzing O-glycosyl compounds"/>
    <property type="evidence" value="ECO:0007669"/>
    <property type="project" value="InterPro"/>
</dbReference>
<organism evidence="4 5">
    <name type="scientific">Tenuibacillus multivorans</name>
    <dbReference type="NCBI Taxonomy" id="237069"/>
    <lineage>
        <taxon>Bacteria</taxon>
        <taxon>Bacillati</taxon>
        <taxon>Bacillota</taxon>
        <taxon>Bacilli</taxon>
        <taxon>Bacillales</taxon>
        <taxon>Bacillaceae</taxon>
        <taxon>Tenuibacillus</taxon>
    </lineage>
</organism>
<evidence type="ECO:0000256" key="1">
    <source>
        <dbReference type="ARBA" id="ARBA00022729"/>
    </source>
</evidence>
<evidence type="ECO:0000313" key="4">
    <source>
        <dbReference type="EMBL" id="SDN41712.1"/>
    </source>
</evidence>
<dbReference type="CDD" id="cd14667">
    <property type="entry name" value="3D_containing_proteins"/>
    <property type="match status" value="1"/>
</dbReference>
<evidence type="ECO:0000313" key="5">
    <source>
        <dbReference type="Proteomes" id="UP000199334"/>
    </source>
</evidence>
<dbReference type="GO" id="GO:0009254">
    <property type="term" value="P:peptidoglycan turnover"/>
    <property type="evidence" value="ECO:0007669"/>
    <property type="project" value="InterPro"/>
</dbReference>
<dbReference type="AlphaFoldDB" id="A0A1H0B803"/>
<dbReference type="SUPFAM" id="SSF50685">
    <property type="entry name" value="Barwin-like endoglucanases"/>
    <property type="match status" value="1"/>
</dbReference>
<evidence type="ECO:0000256" key="2">
    <source>
        <dbReference type="SAM" id="SignalP"/>
    </source>
</evidence>
<dbReference type="STRING" id="237069.SAMN05216498_2255"/>
<dbReference type="InterPro" id="IPR036908">
    <property type="entry name" value="RlpA-like_sf"/>
</dbReference>
<dbReference type="PANTHER" id="PTHR39160:SF4">
    <property type="entry name" value="RESUSCITATION-PROMOTING FACTOR RPFB"/>
    <property type="match status" value="1"/>
</dbReference>
<dbReference type="GO" id="GO:0019867">
    <property type="term" value="C:outer membrane"/>
    <property type="evidence" value="ECO:0007669"/>
    <property type="project" value="InterPro"/>
</dbReference>
<reference evidence="4 5" key="1">
    <citation type="submission" date="2016-10" db="EMBL/GenBank/DDBJ databases">
        <authorList>
            <person name="de Groot N.N."/>
        </authorList>
    </citation>
    <scope>NUCLEOTIDE SEQUENCE [LARGE SCALE GENOMIC DNA]</scope>
    <source>
        <strain evidence="4 5">CGMCC 1.3442</strain>
    </source>
</reference>
<dbReference type="PANTHER" id="PTHR39160">
    <property type="entry name" value="CELL WALL-BINDING PROTEIN YOCH"/>
    <property type="match status" value="1"/>
</dbReference>
<proteinExistence type="predicted"/>
<feature type="domain" description="3D" evidence="3">
    <location>
        <begin position="122"/>
        <end position="181"/>
    </location>
</feature>
<dbReference type="Proteomes" id="UP000199334">
    <property type="component" value="Unassembled WGS sequence"/>
</dbReference>
<protein>
    <submittedName>
        <fullName evidence="4">3D (Asp-Asp-Asp) domain-containing protein</fullName>
    </submittedName>
</protein>
<dbReference type="OrthoDB" id="9798935at2"/>
<name>A0A1H0B803_9BACI</name>
<feature type="chain" id="PRO_5011632809" evidence="2">
    <location>
        <begin position="25"/>
        <end position="182"/>
    </location>
</feature>
<gene>
    <name evidence="4" type="ORF">SAMN05216498_2255</name>
</gene>
<evidence type="ECO:0000259" key="3">
    <source>
        <dbReference type="Pfam" id="PF06725"/>
    </source>
</evidence>
<keyword evidence="1 2" id="KW-0732">Signal</keyword>
<dbReference type="InterPro" id="IPR059180">
    <property type="entry name" value="3D_YorM"/>
</dbReference>
<dbReference type="EMBL" id="FNIG01000004">
    <property type="protein sequence ID" value="SDN41712.1"/>
    <property type="molecule type" value="Genomic_DNA"/>
</dbReference>
<dbReference type="InterPro" id="IPR051933">
    <property type="entry name" value="Resuscitation_pf_RpfB"/>
</dbReference>
<accession>A0A1H0B803</accession>
<sequence>MNKLLFSMISICFILMMFCSPSMAATKTIDENTGEEKHLVQFLSTSKSQLDYKEKLTFMEPKTGQAQTNSYTEEQNGIQQVSETNEGETMYVTATAYTAYCDGCSGTTYTGIDLRNNPDKNVIAVDPDVIPLGSKVWVEGFGTATAADIGGAIKGKRIDIFMPTKKEALRYGVRQVRVKILD</sequence>
<dbReference type="InterPro" id="IPR010611">
    <property type="entry name" value="3D_dom"/>
</dbReference>
<dbReference type="Pfam" id="PF06725">
    <property type="entry name" value="3D"/>
    <property type="match status" value="1"/>
</dbReference>